<feature type="domain" description="JmjC" evidence="1">
    <location>
        <begin position="115"/>
        <end position="261"/>
    </location>
</feature>
<proteinExistence type="predicted"/>
<evidence type="ECO:0000259" key="1">
    <source>
        <dbReference type="PROSITE" id="PS51184"/>
    </source>
</evidence>
<comment type="caution">
    <text evidence="2">The sequence shown here is derived from an EMBL/GenBank/DDBJ whole genome shotgun (WGS) entry which is preliminary data.</text>
</comment>
<dbReference type="Gene3D" id="2.60.120.650">
    <property type="entry name" value="Cupin"/>
    <property type="match status" value="1"/>
</dbReference>
<dbReference type="AlphaFoldDB" id="A0A6B3N1T2"/>
<dbReference type="Pfam" id="PF13621">
    <property type="entry name" value="Cupin_8"/>
    <property type="match status" value="1"/>
</dbReference>
<dbReference type="PROSITE" id="PS51184">
    <property type="entry name" value="JMJC"/>
    <property type="match status" value="1"/>
</dbReference>
<protein>
    <submittedName>
        <fullName evidence="2">Cupin-like domain-containing protein</fullName>
    </submittedName>
</protein>
<name>A0A6B3N1T2_9CYAN</name>
<accession>A0A6B3N1T2</accession>
<dbReference type="PANTHER" id="PTHR12461">
    <property type="entry name" value="HYPOXIA-INDUCIBLE FACTOR 1 ALPHA INHIBITOR-RELATED"/>
    <property type="match status" value="1"/>
</dbReference>
<dbReference type="InterPro" id="IPR003347">
    <property type="entry name" value="JmjC_dom"/>
</dbReference>
<dbReference type="EMBL" id="JAAHFQ010000069">
    <property type="protein sequence ID" value="NER27069.1"/>
    <property type="molecule type" value="Genomic_DNA"/>
</dbReference>
<dbReference type="SMART" id="SM00558">
    <property type="entry name" value="JmjC"/>
    <property type="match status" value="1"/>
</dbReference>
<dbReference type="SUPFAM" id="SSF51197">
    <property type="entry name" value="Clavaminate synthase-like"/>
    <property type="match status" value="1"/>
</dbReference>
<gene>
    <name evidence="2" type="ORF">F6J89_05395</name>
</gene>
<reference evidence="2" key="1">
    <citation type="submission" date="2019-11" db="EMBL/GenBank/DDBJ databases">
        <title>Genomic insights into an expanded diversity of filamentous marine cyanobacteria reveals the extraordinary biosynthetic potential of Moorea and Okeania.</title>
        <authorList>
            <person name="Ferreira Leao T."/>
            <person name="Wang M."/>
            <person name="Moss N."/>
            <person name="Da Silva R."/>
            <person name="Sanders J."/>
            <person name="Nurk S."/>
            <person name="Gurevich A."/>
            <person name="Humphrey G."/>
            <person name="Reher R."/>
            <person name="Zhu Q."/>
            <person name="Belda-Ferre P."/>
            <person name="Glukhov E."/>
            <person name="Rex R."/>
            <person name="Dorrestein P.C."/>
            <person name="Knight R."/>
            <person name="Pevzner P."/>
            <person name="Gerwick W.H."/>
            <person name="Gerwick L."/>
        </authorList>
    </citation>
    <scope>NUCLEOTIDE SEQUENCE</scope>
    <source>
        <strain evidence="2">SIO1C4</strain>
    </source>
</reference>
<dbReference type="PANTHER" id="PTHR12461:SF105">
    <property type="entry name" value="HYPOXIA-INDUCIBLE FACTOR 1-ALPHA INHIBITOR"/>
    <property type="match status" value="1"/>
</dbReference>
<sequence>MIATFSEIERCYKLSSREFQSNYVEKAKPVIITGLIKDWSCYRKWSLEYFSKITPELKIYVKSFKNNTIQLNNFTLEEYTNILEKFEITKKSKSNIDLPPYCHDLPLFSLIPSLIKDVQPFPLNYLPEWYWHKWWRHCQFFLGASSSLTPLHFDCLLTNNLFFQISGRKRFTLIMANDAEYCYRHGWRWFMVDPENPDLEKYPQYKRVNPITFIVNPGDILYMPPGTLHHVRSLDMSVSFNIDWHTKKSSLNSLASVFRGMPPKNLYYNFLLTMGLGLKVPQSIIFPFYKSYLNYVS</sequence>
<organism evidence="2">
    <name type="scientific">Symploca sp. SIO1C4</name>
    <dbReference type="NCBI Taxonomy" id="2607765"/>
    <lineage>
        <taxon>Bacteria</taxon>
        <taxon>Bacillati</taxon>
        <taxon>Cyanobacteriota</taxon>
        <taxon>Cyanophyceae</taxon>
        <taxon>Coleofasciculales</taxon>
        <taxon>Coleofasciculaceae</taxon>
        <taxon>Symploca</taxon>
    </lineage>
</organism>
<dbReference type="InterPro" id="IPR041667">
    <property type="entry name" value="Cupin_8"/>
</dbReference>
<evidence type="ECO:0000313" key="2">
    <source>
        <dbReference type="EMBL" id="NER27069.1"/>
    </source>
</evidence>